<dbReference type="EMBL" id="ML179221">
    <property type="protein sequence ID" value="THU94552.1"/>
    <property type="molecule type" value="Genomic_DNA"/>
</dbReference>
<protein>
    <submittedName>
        <fullName evidence="2">Uncharacterized protein</fullName>
    </submittedName>
</protein>
<accession>A0A4S8LXX1</accession>
<keyword evidence="3" id="KW-1185">Reference proteome</keyword>
<dbReference type="Proteomes" id="UP000297245">
    <property type="component" value="Unassembled WGS sequence"/>
</dbReference>
<feature type="compositionally biased region" description="Basic and acidic residues" evidence="1">
    <location>
        <begin position="41"/>
        <end position="56"/>
    </location>
</feature>
<reference evidence="2 3" key="1">
    <citation type="journal article" date="2019" name="Nat. Ecol. Evol.">
        <title>Megaphylogeny resolves global patterns of mushroom evolution.</title>
        <authorList>
            <person name="Varga T."/>
            <person name="Krizsan K."/>
            <person name="Foldi C."/>
            <person name="Dima B."/>
            <person name="Sanchez-Garcia M."/>
            <person name="Sanchez-Ramirez S."/>
            <person name="Szollosi G.J."/>
            <person name="Szarkandi J.G."/>
            <person name="Papp V."/>
            <person name="Albert L."/>
            <person name="Andreopoulos W."/>
            <person name="Angelini C."/>
            <person name="Antonin V."/>
            <person name="Barry K.W."/>
            <person name="Bougher N.L."/>
            <person name="Buchanan P."/>
            <person name="Buyck B."/>
            <person name="Bense V."/>
            <person name="Catcheside P."/>
            <person name="Chovatia M."/>
            <person name="Cooper J."/>
            <person name="Damon W."/>
            <person name="Desjardin D."/>
            <person name="Finy P."/>
            <person name="Geml J."/>
            <person name="Haridas S."/>
            <person name="Hughes K."/>
            <person name="Justo A."/>
            <person name="Karasinski D."/>
            <person name="Kautmanova I."/>
            <person name="Kiss B."/>
            <person name="Kocsube S."/>
            <person name="Kotiranta H."/>
            <person name="LaButti K.M."/>
            <person name="Lechner B.E."/>
            <person name="Liimatainen K."/>
            <person name="Lipzen A."/>
            <person name="Lukacs Z."/>
            <person name="Mihaltcheva S."/>
            <person name="Morgado L.N."/>
            <person name="Niskanen T."/>
            <person name="Noordeloos M.E."/>
            <person name="Ohm R.A."/>
            <person name="Ortiz-Santana B."/>
            <person name="Ovrebo C."/>
            <person name="Racz N."/>
            <person name="Riley R."/>
            <person name="Savchenko A."/>
            <person name="Shiryaev A."/>
            <person name="Soop K."/>
            <person name="Spirin V."/>
            <person name="Szebenyi C."/>
            <person name="Tomsovsky M."/>
            <person name="Tulloss R.E."/>
            <person name="Uehling J."/>
            <person name="Grigoriev I.V."/>
            <person name="Vagvolgyi C."/>
            <person name="Papp T."/>
            <person name="Martin F.M."/>
            <person name="Miettinen O."/>
            <person name="Hibbett D.S."/>
            <person name="Nagy L.G."/>
        </authorList>
    </citation>
    <scope>NUCLEOTIDE SEQUENCE [LARGE SCALE GENOMIC DNA]</scope>
    <source>
        <strain evidence="2 3">CBS 962.96</strain>
    </source>
</reference>
<feature type="region of interest" description="Disordered" evidence="1">
    <location>
        <begin position="1"/>
        <end position="56"/>
    </location>
</feature>
<evidence type="ECO:0000313" key="2">
    <source>
        <dbReference type="EMBL" id="THU94552.1"/>
    </source>
</evidence>
<dbReference type="AlphaFoldDB" id="A0A4S8LXX1"/>
<gene>
    <name evidence="2" type="ORF">K435DRAFT_779355</name>
</gene>
<sequence>MIVDVGESESVEEDATGGEQEGFGDEAGSEEGGKGRRGGRRERERGRVDKGDYEGD</sequence>
<feature type="compositionally biased region" description="Acidic residues" evidence="1">
    <location>
        <begin position="1"/>
        <end position="29"/>
    </location>
</feature>
<organism evidence="2 3">
    <name type="scientific">Dendrothele bispora (strain CBS 962.96)</name>
    <dbReference type="NCBI Taxonomy" id="1314807"/>
    <lineage>
        <taxon>Eukaryota</taxon>
        <taxon>Fungi</taxon>
        <taxon>Dikarya</taxon>
        <taxon>Basidiomycota</taxon>
        <taxon>Agaricomycotina</taxon>
        <taxon>Agaricomycetes</taxon>
        <taxon>Agaricomycetidae</taxon>
        <taxon>Agaricales</taxon>
        <taxon>Agaricales incertae sedis</taxon>
        <taxon>Dendrothele</taxon>
    </lineage>
</organism>
<proteinExistence type="predicted"/>
<evidence type="ECO:0000313" key="3">
    <source>
        <dbReference type="Proteomes" id="UP000297245"/>
    </source>
</evidence>
<name>A0A4S8LXX1_DENBC</name>
<evidence type="ECO:0000256" key="1">
    <source>
        <dbReference type="SAM" id="MobiDB-lite"/>
    </source>
</evidence>